<dbReference type="InterPro" id="IPR035874">
    <property type="entry name" value="IDS"/>
</dbReference>
<dbReference type="PANTHER" id="PTHR45953:SF1">
    <property type="entry name" value="IDURONATE 2-SULFATASE"/>
    <property type="match status" value="1"/>
</dbReference>
<dbReference type="PROSITE" id="PS51257">
    <property type="entry name" value="PROKAR_LIPOPROTEIN"/>
    <property type="match status" value="1"/>
</dbReference>
<dbReference type="InterPro" id="IPR024607">
    <property type="entry name" value="Sulfatase_CS"/>
</dbReference>
<comment type="caution">
    <text evidence="8">The sequence shown here is derived from an EMBL/GenBank/DDBJ whole genome shotgun (WGS) entry which is preliminary data.</text>
</comment>
<evidence type="ECO:0000256" key="3">
    <source>
        <dbReference type="ARBA" id="ARBA00022723"/>
    </source>
</evidence>
<reference evidence="8" key="1">
    <citation type="submission" date="2021-10" db="EMBL/GenBank/DDBJ databases">
        <title>Tamlana sargassums sp. nov., and Tamlana laminarinivorans sp. nov., two new bacteria isolated from the brown alga.</title>
        <authorList>
            <person name="Li J."/>
        </authorList>
    </citation>
    <scope>NUCLEOTIDE SEQUENCE</scope>
    <source>
        <strain evidence="8">PT2-4</strain>
    </source>
</reference>
<dbReference type="AlphaFoldDB" id="A0A9X1L2Y2"/>
<evidence type="ECO:0000259" key="7">
    <source>
        <dbReference type="Pfam" id="PF00884"/>
    </source>
</evidence>
<accession>A0A9X1L2Y2</accession>
<gene>
    <name evidence="8" type="ORF">LG649_04495</name>
</gene>
<dbReference type="SUPFAM" id="SSF53649">
    <property type="entry name" value="Alkaline phosphatase-like"/>
    <property type="match status" value="1"/>
</dbReference>
<dbReference type="EMBL" id="JAJAPW010000002">
    <property type="protein sequence ID" value="MCB4798089.1"/>
    <property type="molecule type" value="Genomic_DNA"/>
</dbReference>
<dbReference type="InterPro" id="IPR000917">
    <property type="entry name" value="Sulfatase_N"/>
</dbReference>
<keyword evidence="6" id="KW-0106">Calcium</keyword>
<dbReference type="InterPro" id="IPR017850">
    <property type="entry name" value="Alkaline_phosphatase_core_sf"/>
</dbReference>
<organism evidence="8 9">
    <name type="scientific">Neotamlana laminarinivorans</name>
    <dbReference type="NCBI Taxonomy" id="2883124"/>
    <lineage>
        <taxon>Bacteria</taxon>
        <taxon>Pseudomonadati</taxon>
        <taxon>Bacteroidota</taxon>
        <taxon>Flavobacteriia</taxon>
        <taxon>Flavobacteriales</taxon>
        <taxon>Flavobacteriaceae</taxon>
        <taxon>Neotamlana</taxon>
    </lineage>
</organism>
<evidence type="ECO:0000313" key="8">
    <source>
        <dbReference type="EMBL" id="MCB4798089.1"/>
    </source>
</evidence>
<dbReference type="GO" id="GO:0005737">
    <property type="term" value="C:cytoplasm"/>
    <property type="evidence" value="ECO:0007669"/>
    <property type="project" value="TreeGrafter"/>
</dbReference>
<comment type="cofactor">
    <cofactor evidence="1">
        <name>Ca(2+)</name>
        <dbReference type="ChEBI" id="CHEBI:29108"/>
    </cofactor>
</comment>
<sequence>MQKQFYNLNYWLLLVIAISLVSCKNDKKEEIQERIAHKKQPNILFLSIDDLRPDLGVYGNTEIKTPNIDALAKQSMVMLNTHSQSAVCAPSRASTMLGYRPDSTRVWHLGDKFREINPNAVTMPQYFKKAGYYTVNIGKIFHNYMPDSVSWDEPDLKPYPYNTKLYNNRDAETYYYSAEALEIQKRDREALLEKRKGKKIYGDGWNRGPAIESADAPDSLYYDAMQTQLALQTIDKIKDKSEPFFLGLGYFRPHLPFVVPKKYWDLYPKGSVSPAANPKLPENAPVMVSNSNYELRAYNHPHKIGRPEDEPLPEDYADTLKRGYFASVSFIDACVGKLIEGLKERGLYENTIIVLWGDHGWKLGDHNGWGKMTNFYIDTHVPLIIKQAHQKEGKRIEALTELVDIFPTLCDVSNVEKANYFQGTSLTPLFENPELEWKDAVFSQFRRRAKVSKDGNEYMGYSMQTKTYHYIEWYAWDNEAKQKGNYAATELYNHDVDPTETVNVANYPEYKKVVEELSVKLAEGWRSAVPKI</sequence>
<dbReference type="Proteomes" id="UP001139199">
    <property type="component" value="Unassembled WGS sequence"/>
</dbReference>
<feature type="domain" description="Sulfatase N-terminal" evidence="7">
    <location>
        <begin position="41"/>
        <end position="413"/>
    </location>
</feature>
<dbReference type="CDD" id="cd16030">
    <property type="entry name" value="iduronate-2-sulfatase"/>
    <property type="match status" value="1"/>
</dbReference>
<dbReference type="Pfam" id="PF00884">
    <property type="entry name" value="Sulfatase"/>
    <property type="match status" value="1"/>
</dbReference>
<evidence type="ECO:0000256" key="2">
    <source>
        <dbReference type="ARBA" id="ARBA00008779"/>
    </source>
</evidence>
<dbReference type="GO" id="GO:0046872">
    <property type="term" value="F:metal ion binding"/>
    <property type="evidence" value="ECO:0007669"/>
    <property type="project" value="UniProtKB-KW"/>
</dbReference>
<comment type="similarity">
    <text evidence="2">Belongs to the sulfatase family.</text>
</comment>
<evidence type="ECO:0000256" key="6">
    <source>
        <dbReference type="ARBA" id="ARBA00022837"/>
    </source>
</evidence>
<keyword evidence="5" id="KW-0378">Hydrolase</keyword>
<dbReference type="PANTHER" id="PTHR45953">
    <property type="entry name" value="IDURONATE 2-SULFATASE"/>
    <property type="match status" value="1"/>
</dbReference>
<dbReference type="GO" id="GO:0004423">
    <property type="term" value="F:iduronate-2-sulfatase activity"/>
    <property type="evidence" value="ECO:0007669"/>
    <property type="project" value="InterPro"/>
</dbReference>
<keyword evidence="9" id="KW-1185">Reference proteome</keyword>
<dbReference type="Gene3D" id="3.40.720.10">
    <property type="entry name" value="Alkaline Phosphatase, subunit A"/>
    <property type="match status" value="1"/>
</dbReference>
<proteinExistence type="inferred from homology"/>
<keyword evidence="4" id="KW-0732">Signal</keyword>
<evidence type="ECO:0000256" key="5">
    <source>
        <dbReference type="ARBA" id="ARBA00022801"/>
    </source>
</evidence>
<keyword evidence="3" id="KW-0479">Metal-binding</keyword>
<name>A0A9X1L2Y2_9FLAO</name>
<dbReference type="RefSeq" id="WP_226541455.1">
    <property type="nucleotide sequence ID" value="NZ_JAJAPW010000002.1"/>
</dbReference>
<evidence type="ECO:0000256" key="4">
    <source>
        <dbReference type="ARBA" id="ARBA00022729"/>
    </source>
</evidence>
<dbReference type="PROSITE" id="PS00149">
    <property type="entry name" value="SULFATASE_2"/>
    <property type="match status" value="1"/>
</dbReference>
<protein>
    <submittedName>
        <fullName evidence="8">Sulfatase</fullName>
    </submittedName>
</protein>
<evidence type="ECO:0000313" key="9">
    <source>
        <dbReference type="Proteomes" id="UP001139199"/>
    </source>
</evidence>
<evidence type="ECO:0000256" key="1">
    <source>
        <dbReference type="ARBA" id="ARBA00001913"/>
    </source>
</evidence>